<keyword evidence="6 7" id="KW-0030">Aminoacyl-tRNA synthetase</keyword>
<comment type="similarity">
    <text evidence="1 7">Belongs to the class-II aminoacyl-tRNA synthetase family. Type 1 subfamily.</text>
</comment>
<evidence type="ECO:0000313" key="10">
    <source>
        <dbReference type="Proteomes" id="UP000317894"/>
    </source>
</evidence>
<evidence type="ECO:0000256" key="6">
    <source>
        <dbReference type="ARBA" id="ARBA00023146"/>
    </source>
</evidence>
<dbReference type="InterPro" id="IPR004115">
    <property type="entry name" value="GAD-like_sf"/>
</dbReference>
<feature type="binding site" evidence="7">
    <location>
        <begin position="579"/>
        <end position="582"/>
    </location>
    <ligand>
        <name>ATP</name>
        <dbReference type="ChEBI" id="CHEBI:30616"/>
    </ligand>
</feature>
<dbReference type="EC" id="6.1.1.23" evidence="7"/>
<sequence length="630" mass="70309">MHAYRTHTCAQLRAEHAGTSARLSGWVHRKRDHGGVLFIDLRDHYGLTQVVANLGSPVFDILDRLRVESVVTVTGDVLAREAGAVNPKMATGEIELKAVEVNVQSAANELPLPVASEADYPEEIRLKYRFLDLRRERLHRNIVLRSGVIASLRRRMIEQGFTEFQTPILTASSPEGARDFLVPSRVHPGKFYALPQAPQMFKQLLMVAGFDRYFQIAPCFRDEDARADRSPGEFYQLDFEMSFVTQDDVFAAIEPVLHGVFEEFGDKSVTPPPFPRIPYAESMLKYGNDKPDLRNPIEIVDVTELFRTSGFSRFAAIAQEGGVVRAFAARNAGAESRKFFDQLNTWAQSEGFAGVGYAISKTADYHNRWLRYVTGTANGLVISENAPEEVRQELERVQRKEPHKLEALTGPIAKHLSFQEQVRLIGMTGARPGDAIFFSAGETSKAVKLAGLARTKVGTDLGLIEQGAFKFCWIVDFPMFEYDEDAKKIDFSHNPFSMPQGELEALETQDPLTILAYQYDIVCNGIELSSGAIRNHRPDIMYKAFEIAGYTQADVDRDFAGMINAFKFGAPPHGGSAPGVDRIVMLLADEPNIREVVVFPMNQKAEDLMMNAPSVATPKQLRELSIKVVE</sequence>
<dbReference type="InterPro" id="IPR029351">
    <property type="entry name" value="GAD_dom"/>
</dbReference>
<dbReference type="SUPFAM" id="SSF55261">
    <property type="entry name" value="GAD domain-like"/>
    <property type="match status" value="1"/>
</dbReference>
<keyword evidence="2 7" id="KW-0436">Ligase</keyword>
<organism evidence="9 10">
    <name type="scientific">Glacieibacterium frigidum</name>
    <dbReference type="NCBI Taxonomy" id="2593303"/>
    <lineage>
        <taxon>Bacteria</taxon>
        <taxon>Pseudomonadati</taxon>
        <taxon>Pseudomonadota</taxon>
        <taxon>Alphaproteobacteria</taxon>
        <taxon>Sphingomonadales</taxon>
        <taxon>Sphingosinicellaceae</taxon>
        <taxon>Glacieibacterium</taxon>
    </lineage>
</organism>
<dbReference type="GO" id="GO:0006422">
    <property type="term" value="P:aspartyl-tRNA aminoacylation"/>
    <property type="evidence" value="ECO:0007669"/>
    <property type="project" value="UniProtKB-UniRule"/>
</dbReference>
<comment type="caution">
    <text evidence="7">Lacks conserved residue(s) required for the propagation of feature annotation.</text>
</comment>
<dbReference type="GO" id="GO:0005737">
    <property type="term" value="C:cytoplasm"/>
    <property type="evidence" value="ECO:0007669"/>
    <property type="project" value="UniProtKB-SubCell"/>
</dbReference>
<comment type="caution">
    <text evidence="9">The sequence shown here is derived from an EMBL/GenBank/DDBJ whole genome shotgun (WGS) entry which is preliminary data.</text>
</comment>
<name>A0A552UHW8_9SPHN</name>
<dbReference type="CDD" id="cd04317">
    <property type="entry name" value="EcAspRS_like_N"/>
    <property type="match status" value="1"/>
</dbReference>
<dbReference type="CDD" id="cd00777">
    <property type="entry name" value="AspRS_core"/>
    <property type="match status" value="1"/>
</dbReference>
<dbReference type="PRINTS" id="PR01042">
    <property type="entry name" value="TRNASYNTHASP"/>
</dbReference>
<evidence type="ECO:0000259" key="8">
    <source>
        <dbReference type="PROSITE" id="PS50862"/>
    </source>
</evidence>
<feature type="binding site" evidence="7">
    <location>
        <position position="527"/>
    </location>
    <ligand>
        <name>ATP</name>
        <dbReference type="ChEBI" id="CHEBI:30616"/>
    </ligand>
</feature>
<dbReference type="HAMAP" id="MF_00044">
    <property type="entry name" value="Asp_tRNA_synth_type1"/>
    <property type="match status" value="1"/>
</dbReference>
<comment type="subunit">
    <text evidence="7">Homodimer.</text>
</comment>
<accession>A0A552UHW8</accession>
<evidence type="ECO:0000256" key="1">
    <source>
        <dbReference type="ARBA" id="ARBA00006303"/>
    </source>
</evidence>
<dbReference type="SUPFAM" id="SSF55681">
    <property type="entry name" value="Class II aaRS and biotin synthetases"/>
    <property type="match status" value="1"/>
</dbReference>
<dbReference type="NCBIfam" id="NF001750">
    <property type="entry name" value="PRK00476.1"/>
    <property type="match status" value="1"/>
</dbReference>
<dbReference type="PANTHER" id="PTHR22594">
    <property type="entry name" value="ASPARTYL/LYSYL-TRNA SYNTHETASE"/>
    <property type="match status" value="1"/>
</dbReference>
<proteinExistence type="inferred from homology"/>
<dbReference type="SUPFAM" id="SSF50249">
    <property type="entry name" value="Nucleic acid-binding proteins"/>
    <property type="match status" value="1"/>
</dbReference>
<dbReference type="Gene3D" id="3.30.930.10">
    <property type="entry name" value="Bira Bifunctional Protein, Domain 2"/>
    <property type="match status" value="2"/>
</dbReference>
<feature type="region of interest" description="Aspartate" evidence="7">
    <location>
        <begin position="199"/>
        <end position="202"/>
    </location>
</feature>
<protein>
    <recommendedName>
        <fullName evidence="7">Aspartate--tRNA(Asp/Asn) ligase</fullName>
        <ecNumber evidence="7">6.1.1.23</ecNumber>
    </recommendedName>
    <alternativeName>
        <fullName evidence="7">Aspartyl-tRNA synthetase</fullName>
        <shortName evidence="7">AspRS</shortName>
    </alternativeName>
    <alternativeName>
        <fullName evidence="7">Non-discriminating aspartyl-tRNA synthetase</fullName>
        <shortName evidence="7">ND-AspRS</shortName>
    </alternativeName>
</protein>
<dbReference type="InterPro" id="IPR047089">
    <property type="entry name" value="Asp-tRNA-ligase_1_N"/>
</dbReference>
<dbReference type="PROSITE" id="PS50862">
    <property type="entry name" value="AA_TRNA_LIGASE_II"/>
    <property type="match status" value="1"/>
</dbReference>
<dbReference type="InterPro" id="IPR047090">
    <property type="entry name" value="AspRS_core"/>
</dbReference>
<dbReference type="EMBL" id="VJWA01000001">
    <property type="protein sequence ID" value="TRW17818.1"/>
    <property type="molecule type" value="Genomic_DNA"/>
</dbReference>
<dbReference type="Pfam" id="PF01336">
    <property type="entry name" value="tRNA_anti-codon"/>
    <property type="match status" value="1"/>
</dbReference>
<feature type="binding site" evidence="7">
    <location>
        <position position="493"/>
    </location>
    <ligand>
        <name>L-aspartate</name>
        <dbReference type="ChEBI" id="CHEBI:29991"/>
    </ligand>
</feature>
<dbReference type="PANTHER" id="PTHR22594:SF5">
    <property type="entry name" value="ASPARTATE--TRNA LIGASE, MITOCHONDRIAL"/>
    <property type="match status" value="1"/>
</dbReference>
<dbReference type="AlphaFoldDB" id="A0A552UHW8"/>
<dbReference type="RefSeq" id="WP_144236510.1">
    <property type="nucleotide sequence ID" value="NZ_VJWA01000001.1"/>
</dbReference>
<dbReference type="GO" id="GO:0050560">
    <property type="term" value="F:aspartate-tRNA(Asn) ligase activity"/>
    <property type="evidence" value="ECO:0007669"/>
    <property type="project" value="UniProtKB-EC"/>
</dbReference>
<feature type="domain" description="Aminoacyl-transfer RNA synthetases class-II family profile" evidence="8">
    <location>
        <begin position="144"/>
        <end position="600"/>
    </location>
</feature>
<evidence type="ECO:0000256" key="5">
    <source>
        <dbReference type="ARBA" id="ARBA00022917"/>
    </source>
</evidence>
<evidence type="ECO:0000256" key="7">
    <source>
        <dbReference type="HAMAP-Rule" id="MF_00044"/>
    </source>
</evidence>
<comment type="catalytic activity">
    <reaction evidence="7">
        <text>tRNA(Asx) + L-aspartate + ATP = L-aspartyl-tRNA(Asx) + AMP + diphosphate</text>
        <dbReference type="Rhea" id="RHEA:18349"/>
        <dbReference type="Rhea" id="RHEA-COMP:9710"/>
        <dbReference type="Rhea" id="RHEA-COMP:9711"/>
        <dbReference type="ChEBI" id="CHEBI:29991"/>
        <dbReference type="ChEBI" id="CHEBI:30616"/>
        <dbReference type="ChEBI" id="CHEBI:33019"/>
        <dbReference type="ChEBI" id="CHEBI:78442"/>
        <dbReference type="ChEBI" id="CHEBI:78516"/>
        <dbReference type="ChEBI" id="CHEBI:456215"/>
        <dbReference type="EC" id="6.1.1.23"/>
    </reaction>
</comment>
<dbReference type="GO" id="GO:0005524">
    <property type="term" value="F:ATP binding"/>
    <property type="evidence" value="ECO:0007669"/>
    <property type="project" value="UniProtKB-UniRule"/>
</dbReference>
<dbReference type="InterPro" id="IPR006195">
    <property type="entry name" value="aa-tRNA-synth_II"/>
</dbReference>
<feature type="binding site" evidence="7">
    <location>
        <position position="534"/>
    </location>
    <ligand>
        <name>L-aspartate</name>
        <dbReference type="ChEBI" id="CHEBI:29991"/>
    </ligand>
</feature>
<keyword evidence="10" id="KW-1185">Reference proteome</keyword>
<evidence type="ECO:0000256" key="3">
    <source>
        <dbReference type="ARBA" id="ARBA00022741"/>
    </source>
</evidence>
<dbReference type="InterPro" id="IPR012340">
    <property type="entry name" value="NA-bd_OB-fold"/>
</dbReference>
<dbReference type="Gene3D" id="2.40.50.140">
    <property type="entry name" value="Nucleic acid-binding proteins"/>
    <property type="match status" value="1"/>
</dbReference>
<feature type="binding site" evidence="7">
    <location>
        <position position="221"/>
    </location>
    <ligand>
        <name>L-aspartate</name>
        <dbReference type="ChEBI" id="CHEBI:29991"/>
    </ligand>
</feature>
<gene>
    <name evidence="7 9" type="primary">aspS</name>
    <name evidence="9" type="ORF">FMM06_06710</name>
</gene>
<dbReference type="InterPro" id="IPR004364">
    <property type="entry name" value="Aa-tRNA-synt_II"/>
</dbReference>
<keyword evidence="4 7" id="KW-0067">ATP-binding</keyword>
<keyword evidence="3 7" id="KW-0547">Nucleotide-binding</keyword>
<dbReference type="GO" id="GO:0004815">
    <property type="term" value="F:aspartate-tRNA ligase activity"/>
    <property type="evidence" value="ECO:0007669"/>
    <property type="project" value="UniProtKB-UniRule"/>
</dbReference>
<dbReference type="InterPro" id="IPR004365">
    <property type="entry name" value="NA-bd_OB_tRNA"/>
</dbReference>
<dbReference type="InterPro" id="IPR002312">
    <property type="entry name" value="Asp/Asn-tRNA-synth_IIb"/>
</dbReference>
<reference evidence="9 10" key="1">
    <citation type="submission" date="2019-07" db="EMBL/GenBank/DDBJ databases">
        <title>Novel species isolated from glacier.</title>
        <authorList>
            <person name="Liu Q."/>
            <person name="Xin Y.-H."/>
        </authorList>
    </citation>
    <scope>NUCLEOTIDE SEQUENCE [LARGE SCALE GENOMIC DNA]</scope>
    <source>
        <strain evidence="9 10">LB1R16</strain>
    </source>
</reference>
<keyword evidence="7" id="KW-0963">Cytoplasm</keyword>
<feature type="site" description="Important for tRNA non-discrimination" evidence="7">
    <location>
        <position position="83"/>
    </location>
</feature>
<feature type="site" description="Important for tRNA non-discrimination" evidence="7">
    <location>
        <position position="33"/>
    </location>
</feature>
<dbReference type="InterPro" id="IPR045864">
    <property type="entry name" value="aa-tRNA-synth_II/BPL/LPL"/>
</dbReference>
<comment type="subcellular location">
    <subcellularLocation>
        <location evidence="7">Cytoplasm</location>
    </subcellularLocation>
</comment>
<feature type="binding site" evidence="7">
    <location>
        <position position="175"/>
    </location>
    <ligand>
        <name>L-aspartate</name>
        <dbReference type="ChEBI" id="CHEBI:29991"/>
    </ligand>
</feature>
<keyword evidence="5 7" id="KW-0648">Protein biosynthesis</keyword>
<evidence type="ECO:0000313" key="9">
    <source>
        <dbReference type="EMBL" id="TRW17818.1"/>
    </source>
</evidence>
<dbReference type="NCBIfam" id="TIGR00459">
    <property type="entry name" value="aspS_bact"/>
    <property type="match status" value="1"/>
</dbReference>
<dbReference type="Pfam" id="PF00152">
    <property type="entry name" value="tRNA-synt_2"/>
    <property type="match status" value="1"/>
</dbReference>
<dbReference type="Proteomes" id="UP000317894">
    <property type="component" value="Unassembled WGS sequence"/>
</dbReference>
<comment type="function">
    <text evidence="7">Aspartyl-tRNA synthetase with relaxed tRNA specificity since it is able to aspartylate not only its cognate tRNA(Asp) but also tRNA(Asn). Reaction proceeds in two steps: L-aspartate is first activated by ATP to form Asp-AMP and then transferred to the acceptor end of tRNA(Asp/Asn).</text>
</comment>
<dbReference type="Pfam" id="PF02938">
    <property type="entry name" value="GAD"/>
    <property type="match status" value="1"/>
</dbReference>
<dbReference type="GO" id="GO:0003676">
    <property type="term" value="F:nucleic acid binding"/>
    <property type="evidence" value="ECO:0007669"/>
    <property type="project" value="InterPro"/>
</dbReference>
<evidence type="ECO:0000256" key="2">
    <source>
        <dbReference type="ARBA" id="ARBA00022598"/>
    </source>
</evidence>
<feature type="binding site" evidence="7">
    <location>
        <begin position="221"/>
        <end position="223"/>
    </location>
    <ligand>
        <name>ATP</name>
        <dbReference type="ChEBI" id="CHEBI:30616"/>
    </ligand>
</feature>
<dbReference type="OrthoDB" id="9802326at2"/>
<evidence type="ECO:0000256" key="4">
    <source>
        <dbReference type="ARBA" id="ARBA00022840"/>
    </source>
</evidence>
<dbReference type="Gene3D" id="3.30.1360.30">
    <property type="entry name" value="GAD-like domain"/>
    <property type="match status" value="2"/>
</dbReference>
<dbReference type="InterPro" id="IPR004524">
    <property type="entry name" value="Asp-tRNA-ligase_1"/>
</dbReference>